<accession>A0A1I6ZN35</accession>
<organism evidence="1 2">
    <name type="scientific">Pseudovibrio denitrificans</name>
    <dbReference type="NCBI Taxonomy" id="258256"/>
    <lineage>
        <taxon>Bacteria</taxon>
        <taxon>Pseudomonadati</taxon>
        <taxon>Pseudomonadota</taxon>
        <taxon>Alphaproteobacteria</taxon>
        <taxon>Hyphomicrobiales</taxon>
        <taxon>Stappiaceae</taxon>
        <taxon>Pseudovibrio</taxon>
    </lineage>
</organism>
<dbReference type="AlphaFoldDB" id="A0A1I6ZN35"/>
<dbReference type="EMBL" id="FPBD01000002">
    <property type="protein sequence ID" value="SFT63965.1"/>
    <property type="molecule type" value="Genomic_DNA"/>
</dbReference>
<dbReference type="Proteomes" id="UP000183371">
    <property type="component" value="Unassembled WGS sequence"/>
</dbReference>
<evidence type="ECO:0000313" key="2">
    <source>
        <dbReference type="Proteomes" id="UP000183371"/>
    </source>
</evidence>
<keyword evidence="2" id="KW-1185">Reference proteome</keyword>
<proteinExistence type="predicted"/>
<name>A0A1I6ZN35_9HYPH</name>
<protein>
    <submittedName>
        <fullName evidence="1">Uncharacterized protein</fullName>
    </submittedName>
</protein>
<sequence length="52" mass="5472">MALLCFPCFVFGVGLVPLKENEPGMLGSIVPSSLYVPLKPGSLLSGVGFFEL</sequence>
<gene>
    <name evidence="1" type="ORF">SAMN05444141_102472</name>
</gene>
<reference evidence="2" key="1">
    <citation type="submission" date="2016-10" db="EMBL/GenBank/DDBJ databases">
        <authorList>
            <person name="Varghese N."/>
            <person name="Submissions S."/>
        </authorList>
    </citation>
    <scope>NUCLEOTIDE SEQUENCE [LARGE SCALE GENOMIC DNA]</scope>
    <source>
        <strain evidence="2">DSM 17465</strain>
    </source>
</reference>
<evidence type="ECO:0000313" key="1">
    <source>
        <dbReference type="EMBL" id="SFT63965.1"/>
    </source>
</evidence>